<protein>
    <submittedName>
        <fullName evidence="5">LytTR family transcriptional regulator</fullName>
    </submittedName>
</protein>
<dbReference type="Pfam" id="PF03816">
    <property type="entry name" value="LytR_cpsA_psr"/>
    <property type="match status" value="1"/>
</dbReference>
<gene>
    <name evidence="5" type="ORF">GTS_46010</name>
</gene>
<comment type="caution">
    <text evidence="5">The sequence shown here is derived from an EMBL/GenBank/DDBJ whole genome shotgun (WGS) entry which is preliminary data.</text>
</comment>
<evidence type="ECO:0000259" key="4">
    <source>
        <dbReference type="Pfam" id="PF03816"/>
    </source>
</evidence>
<keyword evidence="6" id="KW-1185">Reference proteome</keyword>
<sequence>MAQRGTMPLNYQRPGPPREWSQQVRRRRGRPGRVFLSILLVIVLFLIGFAIYLDFSLKRTNAFSDYAGRPAAGAGTNWLLVGSDSRQGLSASQEAQLSTGDADGGRTDTMMLMHIPSGSGKPTLVSLPRDSYVPIPGHGRNKLNAAFAFGGPQLLTRTVEEATGLRIDHYAEIGFEGFVGVVDAVGGVNICVDQPLKDPAAGLNLSPGCQDLNGTQALGYVRTRHLYARQDLDRIQHQREFLSALLSKATSVGVLANPFRLFPLATNSVDTLTVDNGDHIWNLAGLAFALGGNGSTTGTVPIGSTQTISGVGSVVLWDKTKSKQLFDDFRQDSTVPDGLLSK</sequence>
<keyword evidence="3" id="KW-0472">Membrane</keyword>
<name>A0A4D4JE91_9PSEU</name>
<keyword evidence="3" id="KW-0812">Transmembrane</keyword>
<feature type="transmembrane region" description="Helical" evidence="3">
    <location>
        <begin position="34"/>
        <end position="53"/>
    </location>
</feature>
<evidence type="ECO:0000256" key="3">
    <source>
        <dbReference type="SAM" id="Phobius"/>
    </source>
</evidence>
<dbReference type="Proteomes" id="UP000298860">
    <property type="component" value="Unassembled WGS sequence"/>
</dbReference>
<dbReference type="NCBIfam" id="TIGR00350">
    <property type="entry name" value="lytR_cpsA_psr"/>
    <property type="match status" value="1"/>
</dbReference>
<proteinExistence type="inferred from homology"/>
<dbReference type="InterPro" id="IPR004474">
    <property type="entry name" value="LytR_CpsA_psr"/>
</dbReference>
<evidence type="ECO:0000256" key="1">
    <source>
        <dbReference type="ARBA" id="ARBA00006068"/>
    </source>
</evidence>
<dbReference type="InterPro" id="IPR050922">
    <property type="entry name" value="LytR/CpsA/Psr_CW_biosynth"/>
</dbReference>
<dbReference type="Gene3D" id="3.40.630.190">
    <property type="entry name" value="LCP protein"/>
    <property type="match status" value="1"/>
</dbReference>
<dbReference type="AlphaFoldDB" id="A0A4D4JE91"/>
<dbReference type="EMBL" id="BJFL01000031">
    <property type="protein sequence ID" value="GDY32968.1"/>
    <property type="molecule type" value="Genomic_DNA"/>
</dbReference>
<dbReference type="PANTHER" id="PTHR33392:SF6">
    <property type="entry name" value="POLYISOPRENYL-TEICHOIC ACID--PEPTIDOGLYCAN TEICHOIC ACID TRANSFERASE TAGU"/>
    <property type="match status" value="1"/>
</dbReference>
<comment type="similarity">
    <text evidence="1">Belongs to the LytR/CpsA/Psr (LCP) family.</text>
</comment>
<keyword evidence="3" id="KW-1133">Transmembrane helix</keyword>
<reference evidence="6" key="1">
    <citation type="submission" date="2019-04" db="EMBL/GenBank/DDBJ databases">
        <title>Draft genome sequence of Pseudonocardiaceae bacterium SL3-2-4.</title>
        <authorList>
            <person name="Ningsih F."/>
            <person name="Yokota A."/>
            <person name="Sakai Y."/>
            <person name="Nanatani K."/>
            <person name="Yabe S."/>
            <person name="Oetari A."/>
            <person name="Sjamsuridzal W."/>
        </authorList>
    </citation>
    <scope>NUCLEOTIDE SEQUENCE [LARGE SCALE GENOMIC DNA]</scope>
    <source>
        <strain evidence="6">SL3-2-4</strain>
    </source>
</reference>
<evidence type="ECO:0000256" key="2">
    <source>
        <dbReference type="SAM" id="MobiDB-lite"/>
    </source>
</evidence>
<accession>A0A4D4JE91</accession>
<feature type="domain" description="Cell envelope-related transcriptional attenuator" evidence="4">
    <location>
        <begin position="106"/>
        <end position="250"/>
    </location>
</feature>
<organism evidence="5 6">
    <name type="scientific">Gandjariella thermophila</name>
    <dbReference type="NCBI Taxonomy" id="1931992"/>
    <lineage>
        <taxon>Bacteria</taxon>
        <taxon>Bacillati</taxon>
        <taxon>Actinomycetota</taxon>
        <taxon>Actinomycetes</taxon>
        <taxon>Pseudonocardiales</taxon>
        <taxon>Pseudonocardiaceae</taxon>
        <taxon>Gandjariella</taxon>
    </lineage>
</organism>
<dbReference type="PANTHER" id="PTHR33392">
    <property type="entry name" value="POLYISOPRENYL-TEICHOIC ACID--PEPTIDOGLYCAN TEICHOIC ACID TRANSFERASE TAGU"/>
    <property type="match status" value="1"/>
</dbReference>
<evidence type="ECO:0000313" key="5">
    <source>
        <dbReference type="EMBL" id="GDY32968.1"/>
    </source>
</evidence>
<feature type="region of interest" description="Disordered" evidence="2">
    <location>
        <begin position="1"/>
        <end position="26"/>
    </location>
</feature>
<evidence type="ECO:0000313" key="6">
    <source>
        <dbReference type="Proteomes" id="UP000298860"/>
    </source>
</evidence>